<dbReference type="Pfam" id="PF04932">
    <property type="entry name" value="Wzy_C"/>
    <property type="match status" value="1"/>
</dbReference>
<proteinExistence type="predicted"/>
<keyword evidence="8" id="KW-1185">Reference proteome</keyword>
<dbReference type="KEGG" id="tel:tlr2249"/>
<dbReference type="NCBIfam" id="TIGR00947">
    <property type="entry name" value="2A73"/>
    <property type="match status" value="1"/>
</dbReference>
<dbReference type="PANTHER" id="PTHR37422:SF22">
    <property type="entry name" value="SLR1515 PROTEIN"/>
    <property type="match status" value="1"/>
</dbReference>
<protein>
    <submittedName>
        <fullName evidence="7">Tlr2249 protein</fullName>
    </submittedName>
</protein>
<sequence length="463" mass="51157">MDVLLRRLDVEGWRSHSGVGRLLGLLQGWQEKSWLGRWLPSLAVLLVGLVLVLAPLMPSGMIGMLLAAGSGFWLLWTLAGEREGRWSGVHLLVLLYWGIALLATVLSPVPRAAMVGLGKLTLYLLFFALAERVMRNERWRSRLLTVYLLTALMVSVEGVRQWIFGAEPLATWTDPESALANVTRVYSFLGNPNLLAGYLLPSVPLSAAAIAVWQGWLPKLLAVVMLGMNAASLILTFSRGGWLGLVAATIAGVVLLGIWFWPRLPLQWRRWGVPTMGGLAIALCMGTIVSVPPLRERAASIFVARGDSSNNFRINVWMAVQQMIWARPWLGIGPGNVAFNQIYPLYQVNVRFTALGAYSIFLEILVEVGFIGFGVFLWLLAVLGDRARRCFEELRATGSPQGFWLMGTIAAMIGMLTHGLVDTIWFRPEVATLWWLMVAIVASFTPFQSKTANGTFSNRDPEP</sequence>
<dbReference type="Proteomes" id="UP000000440">
    <property type="component" value="Chromosome"/>
</dbReference>
<dbReference type="GO" id="GO:0016020">
    <property type="term" value="C:membrane"/>
    <property type="evidence" value="ECO:0007669"/>
    <property type="project" value="UniProtKB-SubCell"/>
</dbReference>
<evidence type="ECO:0000256" key="1">
    <source>
        <dbReference type="ARBA" id="ARBA00004141"/>
    </source>
</evidence>
<comment type="subcellular location">
    <subcellularLocation>
        <location evidence="1">Membrane</location>
        <topology evidence="1">Multi-pass membrane protein</topology>
    </subcellularLocation>
</comment>
<feature type="transmembrane region" description="Helical" evidence="5">
    <location>
        <begin position="60"/>
        <end position="79"/>
    </location>
</feature>
<evidence type="ECO:0000256" key="2">
    <source>
        <dbReference type="ARBA" id="ARBA00022692"/>
    </source>
</evidence>
<evidence type="ECO:0000313" key="8">
    <source>
        <dbReference type="Proteomes" id="UP000000440"/>
    </source>
</evidence>
<evidence type="ECO:0000256" key="4">
    <source>
        <dbReference type="ARBA" id="ARBA00023136"/>
    </source>
</evidence>
<organism evidence="7 8">
    <name type="scientific">Thermosynechococcus vestitus (strain NIES-2133 / IAM M-273 / BP-1)</name>
    <dbReference type="NCBI Taxonomy" id="197221"/>
    <lineage>
        <taxon>Bacteria</taxon>
        <taxon>Bacillati</taxon>
        <taxon>Cyanobacteriota</taxon>
        <taxon>Cyanophyceae</taxon>
        <taxon>Acaryochloridales</taxon>
        <taxon>Thermosynechococcaceae</taxon>
        <taxon>Thermosynechococcus</taxon>
    </lineage>
</organism>
<evidence type="ECO:0000256" key="3">
    <source>
        <dbReference type="ARBA" id="ARBA00022989"/>
    </source>
</evidence>
<feature type="domain" description="O-antigen ligase-related" evidence="6">
    <location>
        <begin position="230"/>
        <end position="377"/>
    </location>
</feature>
<dbReference type="PATRIC" id="fig|197221.4.peg.2357"/>
<dbReference type="InterPro" id="IPR006007">
    <property type="entry name" value="Inorganic_carbon_transpt"/>
</dbReference>
<keyword evidence="3 5" id="KW-1133">Transmembrane helix</keyword>
<keyword evidence="4 5" id="KW-0472">Membrane</keyword>
<feature type="transmembrane region" description="Helical" evidence="5">
    <location>
        <begin position="360"/>
        <end position="383"/>
    </location>
</feature>
<dbReference type="EnsemblBacteria" id="BAC09801">
    <property type="protein sequence ID" value="BAC09801"/>
    <property type="gene ID" value="BAC09801"/>
</dbReference>
<dbReference type="InterPro" id="IPR007016">
    <property type="entry name" value="O-antigen_ligase-rel_domated"/>
</dbReference>
<name>Q8DGR5_THEVB</name>
<accession>Q8DGR5</accession>
<feature type="transmembrane region" description="Helical" evidence="5">
    <location>
        <begin position="112"/>
        <end position="130"/>
    </location>
</feature>
<dbReference type="eggNOG" id="COG3307">
    <property type="taxonomic scope" value="Bacteria"/>
</dbReference>
<dbReference type="STRING" id="197221.gene:10748865"/>
<dbReference type="RefSeq" id="WP_011058082.1">
    <property type="nucleotide sequence ID" value="NC_004113.1"/>
</dbReference>
<dbReference type="PANTHER" id="PTHR37422">
    <property type="entry name" value="TEICHURONIC ACID BIOSYNTHESIS PROTEIN TUAE"/>
    <property type="match status" value="1"/>
</dbReference>
<evidence type="ECO:0000259" key="6">
    <source>
        <dbReference type="Pfam" id="PF04932"/>
    </source>
</evidence>
<dbReference type="EMBL" id="BA000039">
    <property type="protein sequence ID" value="BAC09801.1"/>
    <property type="molecule type" value="Genomic_DNA"/>
</dbReference>
<feature type="transmembrane region" description="Helical" evidence="5">
    <location>
        <begin position="403"/>
        <end position="426"/>
    </location>
</feature>
<feature type="transmembrane region" description="Helical" evidence="5">
    <location>
        <begin position="35"/>
        <end position="54"/>
    </location>
</feature>
<dbReference type="AlphaFoldDB" id="Q8DGR5"/>
<evidence type="ECO:0000256" key="5">
    <source>
        <dbReference type="SAM" id="Phobius"/>
    </source>
</evidence>
<reference evidence="7 8" key="1">
    <citation type="journal article" date="2002" name="DNA Res.">
        <title>Complete genome structure of the thermophilic cyanobacterium Thermosynechococcus elongatus BP-1.</title>
        <authorList>
            <person name="Nakamura Y."/>
            <person name="Kaneko T."/>
            <person name="Sato S."/>
            <person name="Ikeuchi M."/>
            <person name="Katoh H."/>
            <person name="Sasamoto S."/>
            <person name="Watanabe A."/>
            <person name="Iriguchi M."/>
            <person name="Kawashima K."/>
            <person name="Kimura T."/>
            <person name="Kishida Y."/>
            <person name="Kiyokawa C."/>
            <person name="Kohara M."/>
            <person name="Matsumoto M."/>
            <person name="Matsuno A."/>
            <person name="Nakazaki N."/>
            <person name="Shimpo S."/>
            <person name="Sugimoto M."/>
            <person name="Takeuchi C."/>
            <person name="Yamada M."/>
            <person name="Tabata S."/>
        </authorList>
    </citation>
    <scope>NUCLEOTIDE SEQUENCE [LARGE SCALE GENOMIC DNA]</scope>
    <source>
        <strain evidence="8">IAM M-273 / NIES-2133 / BP-1</strain>
    </source>
</reference>
<feature type="transmembrane region" description="Helical" evidence="5">
    <location>
        <begin position="142"/>
        <end position="163"/>
    </location>
</feature>
<feature type="transmembrane region" description="Helical" evidence="5">
    <location>
        <begin position="86"/>
        <end position="106"/>
    </location>
</feature>
<evidence type="ECO:0000313" key="7">
    <source>
        <dbReference type="EMBL" id="BAC09801.1"/>
    </source>
</evidence>
<feature type="transmembrane region" description="Helical" evidence="5">
    <location>
        <begin position="432"/>
        <end position="449"/>
    </location>
</feature>
<gene>
    <name evidence="7" type="ordered locus">tlr2249</name>
</gene>
<keyword evidence="2 5" id="KW-0812">Transmembrane</keyword>
<feature type="transmembrane region" description="Helical" evidence="5">
    <location>
        <begin position="243"/>
        <end position="261"/>
    </location>
</feature>
<dbReference type="InterPro" id="IPR051533">
    <property type="entry name" value="WaaL-like"/>
</dbReference>
<feature type="transmembrane region" description="Helical" evidence="5">
    <location>
        <begin position="273"/>
        <end position="291"/>
    </location>
</feature>